<proteinExistence type="predicted"/>
<dbReference type="Proteomes" id="UP001271249">
    <property type="component" value="Unassembled WGS sequence"/>
</dbReference>
<dbReference type="RefSeq" id="WP_320226686.1">
    <property type="nucleotide sequence ID" value="NZ_JAVIJC010000013.1"/>
</dbReference>
<evidence type="ECO:0008006" key="4">
    <source>
        <dbReference type="Google" id="ProtNLM"/>
    </source>
</evidence>
<protein>
    <recommendedName>
        <fullName evidence="4">DUF1376 domain-containing protein</fullName>
    </recommendedName>
</protein>
<feature type="coiled-coil region" evidence="1">
    <location>
        <begin position="114"/>
        <end position="151"/>
    </location>
</feature>
<organism evidence="2 3">
    <name type="scientific">Mesorhizobium captivum</name>
    <dbReference type="NCBI Taxonomy" id="3072319"/>
    <lineage>
        <taxon>Bacteria</taxon>
        <taxon>Pseudomonadati</taxon>
        <taxon>Pseudomonadota</taxon>
        <taxon>Alphaproteobacteria</taxon>
        <taxon>Hyphomicrobiales</taxon>
        <taxon>Phyllobacteriaceae</taxon>
        <taxon>Mesorhizobium</taxon>
    </lineage>
</organism>
<dbReference type="EMBL" id="JAVIJC010000013">
    <property type="protein sequence ID" value="MDX8492704.1"/>
    <property type="molecule type" value="Genomic_DNA"/>
</dbReference>
<reference evidence="2 3" key="1">
    <citation type="submission" date="2023-08" db="EMBL/GenBank/DDBJ databases">
        <title>Implementing the SeqCode for naming new Mesorhizobium species isolated from Vachellia karroo root nodules.</title>
        <authorList>
            <person name="Van Lill M."/>
        </authorList>
    </citation>
    <scope>NUCLEOTIDE SEQUENCE [LARGE SCALE GENOMIC DNA]</scope>
    <source>
        <strain evidence="2 3">VK22B</strain>
    </source>
</reference>
<comment type="caution">
    <text evidence="2">The sequence shown here is derived from an EMBL/GenBank/DDBJ whole genome shotgun (WGS) entry which is preliminary data.</text>
</comment>
<sequence length="176" mass="19682">MTGRLFTKISPALWSSSRFHSMSHEAQWAFFYFCTSPHATSAGCYVLPDLYACADLHCDLATYQALRTEVLAAGMIDFDPDHSVVLIEKWFKHNAPTNESHALGTSRRLADIPSERLRKKAELALAKVEEARIAKLARDDATREAKRIKRELGIGSSLGSDRSNLINTQYLRGKSP</sequence>
<name>A0ABU4Z0E2_9HYPH</name>
<keyword evidence="1" id="KW-0175">Coiled coil</keyword>
<gene>
    <name evidence="2" type="ORF">RFN29_14085</name>
</gene>
<evidence type="ECO:0000313" key="3">
    <source>
        <dbReference type="Proteomes" id="UP001271249"/>
    </source>
</evidence>
<keyword evidence="3" id="KW-1185">Reference proteome</keyword>
<accession>A0ABU4Z0E2</accession>
<evidence type="ECO:0000313" key="2">
    <source>
        <dbReference type="EMBL" id="MDX8492704.1"/>
    </source>
</evidence>
<evidence type="ECO:0000256" key="1">
    <source>
        <dbReference type="SAM" id="Coils"/>
    </source>
</evidence>